<protein>
    <submittedName>
        <fullName evidence="2">Uncharacterized protein</fullName>
    </submittedName>
</protein>
<name>A0A976N2Z7_9VIRU</name>
<evidence type="ECO:0000313" key="2">
    <source>
        <dbReference type="EMBL" id="UPW41860.1"/>
    </source>
</evidence>
<accession>A0A976N2Z7</accession>
<reference evidence="2" key="1">
    <citation type="submission" date="2022-02" db="EMBL/GenBank/DDBJ databases">
        <title>Towards deciphering the DNA virus diversity associated with rodent species in the families Cricetidae and Heteromyidae.</title>
        <authorList>
            <person name="Lund M."/>
            <person name="Larsen B.B."/>
            <person name="Gryseels S."/>
            <person name="Kraberger S."/>
            <person name="Rowsey D.M."/>
            <person name="Steger L."/>
            <person name="Yule K.M."/>
            <person name="Upham N.S."/>
            <person name="Worobey M."/>
            <person name="Van Doorslaer K."/>
            <person name="Varsani A."/>
        </authorList>
    </citation>
    <scope>NUCLEOTIDE SEQUENCE</scope>
    <source>
        <strain evidence="2">NeonRodF5_7</strain>
    </source>
</reference>
<sequence length="148" mass="17320">MSKRSLTEIQDMKKYSSMLDLQNRFITEQNRGYKKVEFDRQGRTYYELVQKTTPLGVFEEVVEKDYPITPETVQSFLASTEYKKDPMSHMVEDRVNLGDVTALQDIINDPGAAQQLYGIIENRLREYAEETKQPNAVEENKKEKEDEK</sequence>
<evidence type="ECO:0000256" key="1">
    <source>
        <dbReference type="SAM" id="MobiDB-lite"/>
    </source>
</evidence>
<dbReference type="EMBL" id="OM869682">
    <property type="protein sequence ID" value="UPW41860.1"/>
    <property type="molecule type" value="Genomic_DNA"/>
</dbReference>
<organism evidence="2">
    <name type="scientific">Peromfec virus RodF5_7</name>
    <dbReference type="NCBI Taxonomy" id="2929343"/>
    <lineage>
        <taxon>Viruses</taxon>
        <taxon>Monodnaviria</taxon>
        <taxon>Sangervirae</taxon>
        <taxon>Phixviricota</taxon>
        <taxon>Malgrandaviricetes</taxon>
        <taxon>Petitvirales</taxon>
        <taxon>Microviridae</taxon>
    </lineage>
</organism>
<proteinExistence type="predicted"/>
<feature type="region of interest" description="Disordered" evidence="1">
    <location>
        <begin position="129"/>
        <end position="148"/>
    </location>
</feature>